<accession>A0A7I9XVD2</accession>
<reference evidence="2 3" key="1">
    <citation type="journal article" date="2019" name="Emerg. Microbes Infect.">
        <title>Comprehensive subspecies identification of 175 nontuberculous mycobacteria species based on 7547 genomic profiles.</title>
        <authorList>
            <person name="Matsumoto Y."/>
            <person name="Kinjo T."/>
            <person name="Motooka D."/>
            <person name="Nabeya D."/>
            <person name="Jung N."/>
            <person name="Uechi K."/>
            <person name="Horii T."/>
            <person name="Iida T."/>
            <person name="Fujita J."/>
            <person name="Nakamura S."/>
        </authorList>
    </citation>
    <scope>NUCLEOTIDE SEQUENCE [LARGE SCALE GENOMIC DNA]</scope>
    <source>
        <strain evidence="2 3">JCM 17322</strain>
    </source>
</reference>
<proteinExistence type="predicted"/>
<evidence type="ECO:0000313" key="2">
    <source>
        <dbReference type="EMBL" id="GFG73587.1"/>
    </source>
</evidence>
<sequence length="369" mass="39744">MFDLDLDSIDGIRVYGRDDLADAMLTATAIQGTRHDGDRGHYMFAMPPDSEFGNGAGAFTACGEVRGKNGVIIAAPTPHPDAETKGGTYRQIRVGQVGPLPEVLRECLTEAAGQNDPLTDAELEAFLDAPPGGCGRENCRHNVSGPADWFDAQVDGNASRHEKMTAALPWAFSEAMAGCYPAREAFGTLHSTYAARFDAGAEHERVAQLGDEYMRMAKWAAAQADPDRAHRNDELLTDAELEAFWSARPELERLRTFARARCVGPWSTLGAVLARVIATIPPEVVLPPTIGSEASLNLFVALVARSGFGKNTSEAAAEDFVASETFVFVATPSSGEGILKQYACVTKPKNQEPQQINLRNAVMFTGRRG</sequence>
<dbReference type="Proteomes" id="UP000465361">
    <property type="component" value="Unassembled WGS sequence"/>
</dbReference>
<keyword evidence="3" id="KW-1185">Reference proteome</keyword>
<comment type="caution">
    <text evidence="2">The sequence shown here is derived from an EMBL/GenBank/DDBJ whole genome shotgun (WGS) entry which is preliminary data.</text>
</comment>
<name>A0A7I9XVD2_9MYCO</name>
<feature type="domain" description="DNA primase/polymerase bifunctional N-terminal" evidence="1">
    <location>
        <begin position="4"/>
        <end position="102"/>
    </location>
</feature>
<dbReference type="AlphaFoldDB" id="A0A7I9XVD2"/>
<evidence type="ECO:0000313" key="3">
    <source>
        <dbReference type="Proteomes" id="UP000465361"/>
    </source>
</evidence>
<dbReference type="InterPro" id="IPR015330">
    <property type="entry name" value="DNA_primase/pol_bifunc_N"/>
</dbReference>
<protein>
    <recommendedName>
        <fullName evidence="1">DNA primase/polymerase bifunctional N-terminal domain-containing protein</fullName>
    </recommendedName>
</protein>
<gene>
    <name evidence="2" type="ORF">MBOT_09520</name>
</gene>
<dbReference type="EMBL" id="BLKW01000002">
    <property type="protein sequence ID" value="GFG73587.1"/>
    <property type="molecule type" value="Genomic_DNA"/>
</dbReference>
<dbReference type="Pfam" id="PF09250">
    <property type="entry name" value="Prim-Pol"/>
    <property type="match status" value="1"/>
</dbReference>
<organism evidence="2 3">
    <name type="scientific">Mycobacterium botniense</name>
    <dbReference type="NCBI Taxonomy" id="84962"/>
    <lineage>
        <taxon>Bacteria</taxon>
        <taxon>Bacillati</taxon>
        <taxon>Actinomycetota</taxon>
        <taxon>Actinomycetes</taxon>
        <taxon>Mycobacteriales</taxon>
        <taxon>Mycobacteriaceae</taxon>
        <taxon>Mycobacterium</taxon>
    </lineage>
</organism>
<evidence type="ECO:0000259" key="1">
    <source>
        <dbReference type="Pfam" id="PF09250"/>
    </source>
</evidence>